<feature type="domain" description="V-type proton ATPase subunit S1/VOA1 transmembrane" evidence="7">
    <location>
        <begin position="234"/>
        <end position="273"/>
    </location>
</feature>
<keyword evidence="3 5" id="KW-1133">Transmembrane helix</keyword>
<evidence type="ECO:0000313" key="9">
    <source>
        <dbReference type="Proteomes" id="UP000262825"/>
    </source>
</evidence>
<gene>
    <name evidence="8" type="ORF">SCODWIG_02619</name>
</gene>
<dbReference type="InterPro" id="IPR046756">
    <property type="entry name" value="VAS1/VOA1_TM"/>
</dbReference>
<evidence type="ECO:0000313" key="8">
    <source>
        <dbReference type="EMBL" id="SSD60858.1"/>
    </source>
</evidence>
<dbReference type="EMBL" id="UFAJ01000477">
    <property type="protein sequence ID" value="SSD60858.1"/>
    <property type="molecule type" value="Genomic_DNA"/>
</dbReference>
<keyword evidence="4 5" id="KW-0472">Membrane</keyword>
<organism evidence="8 9">
    <name type="scientific">Saccharomycodes ludwigii</name>
    <dbReference type="NCBI Taxonomy" id="36035"/>
    <lineage>
        <taxon>Eukaryota</taxon>
        <taxon>Fungi</taxon>
        <taxon>Dikarya</taxon>
        <taxon>Ascomycota</taxon>
        <taxon>Saccharomycotina</taxon>
        <taxon>Saccharomycetes</taxon>
        <taxon>Saccharomycodales</taxon>
        <taxon>Saccharomycodaceae</taxon>
        <taxon>Saccharomycodes</taxon>
    </lineage>
</organism>
<evidence type="ECO:0000256" key="4">
    <source>
        <dbReference type="ARBA" id="ARBA00023136"/>
    </source>
</evidence>
<dbReference type="VEuPathDB" id="FungiDB:SCODWIG_02619"/>
<evidence type="ECO:0000256" key="1">
    <source>
        <dbReference type="ARBA" id="ARBA00004167"/>
    </source>
</evidence>
<feature type="chain" id="PRO_5016597418" description="V-type proton ATPase subunit S1/VOA1 transmembrane domain-containing protein" evidence="6">
    <location>
        <begin position="30"/>
        <end position="282"/>
    </location>
</feature>
<evidence type="ECO:0000256" key="6">
    <source>
        <dbReference type="SAM" id="SignalP"/>
    </source>
</evidence>
<comment type="subcellular location">
    <subcellularLocation>
        <location evidence="1">Membrane</location>
        <topology evidence="1">Single-pass membrane protein</topology>
    </subcellularLocation>
</comment>
<dbReference type="Proteomes" id="UP000262825">
    <property type="component" value="Unassembled WGS sequence"/>
</dbReference>
<name>A0A376B869_9ASCO</name>
<proteinExistence type="predicted"/>
<keyword evidence="2 5" id="KW-0812">Transmembrane</keyword>
<dbReference type="Pfam" id="PF20520">
    <property type="entry name" value="Ac45-VOA1_TM"/>
    <property type="match status" value="1"/>
</dbReference>
<evidence type="ECO:0000256" key="2">
    <source>
        <dbReference type="ARBA" id="ARBA00022692"/>
    </source>
</evidence>
<evidence type="ECO:0000256" key="5">
    <source>
        <dbReference type="SAM" id="Phobius"/>
    </source>
</evidence>
<protein>
    <recommendedName>
        <fullName evidence="7">V-type proton ATPase subunit S1/VOA1 transmembrane domain-containing protein</fullName>
    </recommendedName>
</protein>
<evidence type="ECO:0000259" key="7">
    <source>
        <dbReference type="Pfam" id="PF20520"/>
    </source>
</evidence>
<reference evidence="9" key="1">
    <citation type="submission" date="2018-06" db="EMBL/GenBank/DDBJ databases">
        <authorList>
            <person name="Guldener U."/>
        </authorList>
    </citation>
    <scope>NUCLEOTIDE SEQUENCE [LARGE SCALE GENOMIC DNA]</scope>
    <source>
        <strain evidence="9">UTAD17</strain>
    </source>
</reference>
<keyword evidence="6" id="KW-0732">Signal</keyword>
<dbReference type="AlphaFoldDB" id="A0A376B869"/>
<keyword evidence="9" id="KW-1185">Reference proteome</keyword>
<sequence length="282" mass="32095">MKFTTTNHILGLLFCVTVLVSTLFKVAKATEDTVVTNTDRDIKNMFSFMSLNSKVYNDLDHISSVSDLYTVANPEEPLIVLQFDSYPLYYNFEAGYYNNDYGFLSDFFDREITTVLEADADNNDDFSDSVSLFSVGDTLDISFTSFQLFKNENETSVAIFKFTGDYYNLDSLADYLNQLYEALEYKYSNIDNIVIQSAKHHKNNIKETTLFVSEDNDIIDHADTSKIVDDSLSQIWTEGLLMCLIVSFILILVLIFAIQWTSSITISYGALQKSNNPLKKVN</sequence>
<feature type="signal peptide" evidence="6">
    <location>
        <begin position="1"/>
        <end position="29"/>
    </location>
</feature>
<feature type="transmembrane region" description="Helical" evidence="5">
    <location>
        <begin position="239"/>
        <end position="258"/>
    </location>
</feature>
<dbReference type="GO" id="GO:0016020">
    <property type="term" value="C:membrane"/>
    <property type="evidence" value="ECO:0007669"/>
    <property type="project" value="UniProtKB-SubCell"/>
</dbReference>
<dbReference type="OrthoDB" id="9985059at2759"/>
<accession>A0A376B869</accession>
<evidence type="ECO:0000256" key="3">
    <source>
        <dbReference type="ARBA" id="ARBA00022989"/>
    </source>
</evidence>